<organism evidence="1 2">
    <name type="scientific">Eufriesea mexicana</name>
    <dbReference type="NCBI Taxonomy" id="516756"/>
    <lineage>
        <taxon>Eukaryota</taxon>
        <taxon>Metazoa</taxon>
        <taxon>Ecdysozoa</taxon>
        <taxon>Arthropoda</taxon>
        <taxon>Hexapoda</taxon>
        <taxon>Insecta</taxon>
        <taxon>Pterygota</taxon>
        <taxon>Neoptera</taxon>
        <taxon>Endopterygota</taxon>
        <taxon>Hymenoptera</taxon>
        <taxon>Apocrita</taxon>
        <taxon>Aculeata</taxon>
        <taxon>Apoidea</taxon>
        <taxon>Anthophila</taxon>
        <taxon>Apidae</taxon>
        <taxon>Eufriesea</taxon>
    </lineage>
</organism>
<accession>A0A310S4K9</accession>
<dbReference type="Proteomes" id="UP000250275">
    <property type="component" value="Unassembled WGS sequence"/>
</dbReference>
<evidence type="ECO:0000313" key="2">
    <source>
        <dbReference type="Proteomes" id="UP000250275"/>
    </source>
</evidence>
<evidence type="ECO:0000313" key="1">
    <source>
        <dbReference type="EMBL" id="OAD52135.1"/>
    </source>
</evidence>
<dbReference type="AlphaFoldDB" id="A0A310S4K9"/>
<dbReference type="EMBL" id="KQ777311">
    <property type="protein sequence ID" value="OAD52135.1"/>
    <property type="molecule type" value="Genomic_DNA"/>
</dbReference>
<keyword evidence="2" id="KW-1185">Reference proteome</keyword>
<sequence>MKRKRDEYFYFSPVKRAVFWVFLLRGNDVASANEKTMGNKEIGRKWKGKGRRGANESTVCISYEESGNEKSNEAILSFLFVHFLTWYKVPLPSMPLSKETSLWLLCTCTYGKIEKDIVTDIWD</sequence>
<name>A0A310S4K9_9HYME</name>
<reference evidence="1 2" key="1">
    <citation type="submission" date="2015-07" db="EMBL/GenBank/DDBJ databases">
        <title>The genome of Eufriesea mexicana.</title>
        <authorList>
            <person name="Pan H."/>
            <person name="Kapheim K."/>
        </authorList>
    </citation>
    <scope>NUCLEOTIDE SEQUENCE [LARGE SCALE GENOMIC DNA]</scope>
    <source>
        <strain evidence="1">0111107269</strain>
        <tissue evidence="1">Whole body</tissue>
    </source>
</reference>
<protein>
    <submittedName>
        <fullName evidence="1">Uncharacterized protein</fullName>
    </submittedName>
</protein>
<gene>
    <name evidence="1" type="ORF">WN48_02965</name>
</gene>
<proteinExistence type="predicted"/>